<gene>
    <name evidence="7" type="ORF">GGQ99_003418</name>
</gene>
<reference evidence="7 8" key="1">
    <citation type="submission" date="2020-08" db="EMBL/GenBank/DDBJ databases">
        <title>Genomic Encyclopedia of Type Strains, Phase IV (KMG-IV): sequencing the most valuable type-strain genomes for metagenomic binning, comparative biology and taxonomic classification.</title>
        <authorList>
            <person name="Goeker M."/>
        </authorList>
    </citation>
    <scope>NUCLEOTIDE SEQUENCE [LARGE SCALE GENOMIC DNA]</scope>
    <source>
        <strain evidence="7 8">DSM 7050</strain>
    </source>
</reference>
<keyword evidence="5 6" id="KW-0472">Membrane</keyword>
<comment type="subcellular location">
    <subcellularLocation>
        <location evidence="1">Membrane</location>
        <topology evidence="1">Multi-pass membrane protein</topology>
    </subcellularLocation>
</comment>
<evidence type="ECO:0000256" key="1">
    <source>
        <dbReference type="ARBA" id="ARBA00004141"/>
    </source>
</evidence>
<name>A0ABR6L4U9_9HYPH</name>
<keyword evidence="8" id="KW-1185">Reference proteome</keyword>
<accession>A0ABR6L4U9</accession>
<evidence type="ECO:0000256" key="3">
    <source>
        <dbReference type="ARBA" id="ARBA00022692"/>
    </source>
</evidence>
<dbReference type="CDD" id="cd10432">
    <property type="entry name" value="BI-1-like_bacterial"/>
    <property type="match status" value="1"/>
</dbReference>
<protein>
    <recommendedName>
        <fullName evidence="9">Bax inhibitor-1/YccA family protein</fullName>
    </recommendedName>
</protein>
<proteinExistence type="inferred from homology"/>
<feature type="transmembrane region" description="Helical" evidence="6">
    <location>
        <begin position="233"/>
        <end position="255"/>
    </location>
</feature>
<dbReference type="EMBL" id="JACHOT010000004">
    <property type="protein sequence ID" value="MBB4651651.1"/>
    <property type="molecule type" value="Genomic_DNA"/>
</dbReference>
<evidence type="ECO:0000256" key="4">
    <source>
        <dbReference type="ARBA" id="ARBA00022989"/>
    </source>
</evidence>
<keyword evidence="4 6" id="KW-1133">Transmembrane helix</keyword>
<dbReference type="InterPro" id="IPR006214">
    <property type="entry name" value="Bax_inhibitor_1-related"/>
</dbReference>
<evidence type="ECO:0000313" key="8">
    <source>
        <dbReference type="Proteomes" id="UP000539538"/>
    </source>
</evidence>
<keyword evidence="3 6" id="KW-0812">Transmembrane</keyword>
<evidence type="ECO:0000313" key="7">
    <source>
        <dbReference type="EMBL" id="MBB4651651.1"/>
    </source>
</evidence>
<evidence type="ECO:0000256" key="2">
    <source>
        <dbReference type="ARBA" id="ARBA00010350"/>
    </source>
</evidence>
<feature type="transmembrane region" description="Helical" evidence="6">
    <location>
        <begin position="194"/>
        <end position="212"/>
    </location>
</feature>
<evidence type="ECO:0000256" key="5">
    <source>
        <dbReference type="ARBA" id="ARBA00023136"/>
    </source>
</evidence>
<evidence type="ECO:0008006" key="9">
    <source>
        <dbReference type="Google" id="ProtNLM"/>
    </source>
</evidence>
<comment type="similarity">
    <text evidence="2 6">Belongs to the BI1 family.</text>
</comment>
<feature type="transmembrane region" description="Helical" evidence="6">
    <location>
        <begin position="170"/>
        <end position="188"/>
    </location>
</feature>
<evidence type="ECO:0000256" key="6">
    <source>
        <dbReference type="RuleBase" id="RU004379"/>
    </source>
</evidence>
<dbReference type="PANTHER" id="PTHR23291">
    <property type="entry name" value="BAX INHIBITOR-RELATED"/>
    <property type="match status" value="1"/>
</dbReference>
<feature type="transmembrane region" description="Helical" evidence="6">
    <location>
        <begin position="139"/>
        <end position="158"/>
    </location>
</feature>
<feature type="transmembrane region" description="Helical" evidence="6">
    <location>
        <begin position="76"/>
        <end position="102"/>
    </location>
</feature>
<sequence>MSDFRNYQTRTATAGSRVDASIDEGLRAYMLKVYNLMALGLAITGLAAFGTMMLATTNDPATAVATMGNGKMLTSLGVALYGSPLKWVVMLAPLGMVFFLSARIQSMSTSGAQTAFWVFAGLMGLSLSSIFLVYTSASIVQTFFVTAAAFGALSLFGYTTKRDLTAMGSFLIMGVFGILIAMVVNIFLQSSALQFAISAIGVLVFSGLTAYDTQKIKEMYFDGDDALVSGRKAIMGALTLYLDFINLFSFLLSFLGNRE</sequence>
<dbReference type="Proteomes" id="UP000539538">
    <property type="component" value="Unassembled WGS sequence"/>
</dbReference>
<dbReference type="PANTHER" id="PTHR23291:SF50">
    <property type="entry name" value="PROTEIN LIFEGUARD 4"/>
    <property type="match status" value="1"/>
</dbReference>
<dbReference type="Pfam" id="PF01027">
    <property type="entry name" value="Bax1-I"/>
    <property type="match status" value="1"/>
</dbReference>
<dbReference type="RefSeq" id="WP_183263407.1">
    <property type="nucleotide sequence ID" value="NZ_BAAAVZ010000010.1"/>
</dbReference>
<feature type="transmembrane region" description="Helical" evidence="6">
    <location>
        <begin position="114"/>
        <end position="133"/>
    </location>
</feature>
<organism evidence="7 8">
    <name type="scientific">Aminobacter niigataensis</name>
    <dbReference type="NCBI Taxonomy" id="83265"/>
    <lineage>
        <taxon>Bacteria</taxon>
        <taxon>Pseudomonadati</taxon>
        <taxon>Pseudomonadota</taxon>
        <taxon>Alphaproteobacteria</taxon>
        <taxon>Hyphomicrobiales</taxon>
        <taxon>Phyllobacteriaceae</taxon>
        <taxon>Aminobacter</taxon>
    </lineage>
</organism>
<feature type="transmembrane region" description="Helical" evidence="6">
    <location>
        <begin position="36"/>
        <end position="56"/>
    </location>
</feature>
<comment type="caution">
    <text evidence="7">The sequence shown here is derived from an EMBL/GenBank/DDBJ whole genome shotgun (WGS) entry which is preliminary data.</text>
</comment>